<name>A0A1X1XUN2_9MYCO</name>
<gene>
    <name evidence="1" type="ORF">AWC14_06970</name>
</gene>
<dbReference type="AlphaFoldDB" id="A0A1X1XUN2"/>
<accession>A0A1X1XUN2</accession>
<keyword evidence="2" id="KW-1185">Reference proteome</keyword>
<evidence type="ECO:0000313" key="2">
    <source>
        <dbReference type="Proteomes" id="UP000193487"/>
    </source>
</evidence>
<dbReference type="EMBL" id="LQPE01000133">
    <property type="protein sequence ID" value="ORW02470.1"/>
    <property type="molecule type" value="Genomic_DNA"/>
</dbReference>
<dbReference type="RefSeq" id="WP_045380134.1">
    <property type="nucleotide sequence ID" value="NZ_BBKA01000066.1"/>
</dbReference>
<reference evidence="1 2" key="1">
    <citation type="submission" date="2016-01" db="EMBL/GenBank/DDBJ databases">
        <title>The new phylogeny of the genus Mycobacterium.</title>
        <authorList>
            <person name="Tarcisio F."/>
            <person name="Conor M."/>
            <person name="Antonella G."/>
            <person name="Elisabetta G."/>
            <person name="Giulia F.S."/>
            <person name="Sara T."/>
            <person name="Anna F."/>
            <person name="Clotilde B."/>
            <person name="Roberto B."/>
            <person name="Veronica D.S."/>
            <person name="Fabio R."/>
            <person name="Monica P."/>
            <person name="Olivier J."/>
            <person name="Enrico T."/>
            <person name="Nicola S."/>
        </authorList>
    </citation>
    <scope>NUCLEOTIDE SEQUENCE [LARGE SCALE GENOMIC DNA]</scope>
    <source>
        <strain evidence="1 2">DSM 45166</strain>
    </source>
</reference>
<dbReference type="Proteomes" id="UP000193487">
    <property type="component" value="Unassembled WGS sequence"/>
</dbReference>
<proteinExistence type="predicted"/>
<organism evidence="1 2">
    <name type="scientific">Mycobacterium kyorinense</name>
    <dbReference type="NCBI Taxonomy" id="487514"/>
    <lineage>
        <taxon>Bacteria</taxon>
        <taxon>Bacillati</taxon>
        <taxon>Actinomycetota</taxon>
        <taxon>Actinomycetes</taxon>
        <taxon>Mycobacteriales</taxon>
        <taxon>Mycobacteriaceae</taxon>
        <taxon>Mycobacterium</taxon>
    </lineage>
</organism>
<evidence type="ECO:0000313" key="1">
    <source>
        <dbReference type="EMBL" id="ORW02470.1"/>
    </source>
</evidence>
<comment type="caution">
    <text evidence="1">The sequence shown here is derived from an EMBL/GenBank/DDBJ whole genome shotgun (WGS) entry which is preliminary data.</text>
</comment>
<protein>
    <submittedName>
        <fullName evidence="1">Uncharacterized protein</fullName>
    </submittedName>
</protein>
<sequence length="105" mass="11941">MTAFYDPERAWLTAYLHGIGEHVTFDEHDWPQCSADALFALVNLGVKVRDVTRGQVSPLEMTARRLTFATDELLAILLAPGDEAADREVVATWRQAWDEMREFMS</sequence>